<gene>
    <name evidence="9" type="ORF">SAMN04488117_103356</name>
</gene>
<dbReference type="InterPro" id="IPR005331">
    <property type="entry name" value="Sulfotransferase"/>
</dbReference>
<dbReference type="Pfam" id="PF03567">
    <property type="entry name" value="Sulfotransfer_2"/>
    <property type="match status" value="1"/>
</dbReference>
<dbReference type="InterPro" id="IPR027417">
    <property type="entry name" value="P-loop_NTPase"/>
</dbReference>
<evidence type="ECO:0000313" key="9">
    <source>
        <dbReference type="EMBL" id="SDF33124.1"/>
    </source>
</evidence>
<dbReference type="Gene3D" id="3.40.50.300">
    <property type="entry name" value="P-loop containing nucleotide triphosphate hydrolases"/>
    <property type="match status" value="1"/>
</dbReference>
<comment type="subcellular location">
    <subcellularLocation>
        <location evidence="1">Golgi apparatus membrane</location>
        <topology evidence="1">Single-pass type II membrane protein</topology>
    </subcellularLocation>
</comment>
<feature type="region of interest" description="Disordered" evidence="8">
    <location>
        <begin position="276"/>
        <end position="301"/>
    </location>
</feature>
<dbReference type="PANTHER" id="PTHR12137:SF54">
    <property type="entry name" value="CARBOHYDRATE SULFOTRANSFERASE"/>
    <property type="match status" value="1"/>
</dbReference>
<dbReference type="GO" id="GO:0016051">
    <property type="term" value="P:carbohydrate biosynthetic process"/>
    <property type="evidence" value="ECO:0007669"/>
    <property type="project" value="InterPro"/>
</dbReference>
<evidence type="ECO:0000256" key="3">
    <source>
        <dbReference type="ARBA" id="ARBA00022692"/>
    </source>
</evidence>
<dbReference type="PANTHER" id="PTHR12137">
    <property type="entry name" value="CARBOHYDRATE SULFOTRANSFERASE"/>
    <property type="match status" value="1"/>
</dbReference>
<evidence type="ECO:0000256" key="2">
    <source>
        <dbReference type="ARBA" id="ARBA00022679"/>
    </source>
</evidence>
<keyword evidence="6" id="KW-0472">Membrane</keyword>
<dbReference type="EMBL" id="FNBL01000003">
    <property type="protein sequence ID" value="SDF33124.1"/>
    <property type="molecule type" value="Genomic_DNA"/>
</dbReference>
<accession>A0A1G7K836</accession>
<evidence type="ECO:0000256" key="4">
    <source>
        <dbReference type="ARBA" id="ARBA00022989"/>
    </source>
</evidence>
<keyword evidence="7" id="KW-0325">Glycoprotein</keyword>
<keyword evidence="4" id="KW-1133">Transmembrane helix</keyword>
<dbReference type="RefSeq" id="WP_074643359.1">
    <property type="nucleotide sequence ID" value="NZ_FNBL01000003.1"/>
</dbReference>
<proteinExistence type="predicted"/>
<evidence type="ECO:0000256" key="5">
    <source>
        <dbReference type="ARBA" id="ARBA00023034"/>
    </source>
</evidence>
<evidence type="ECO:0000256" key="8">
    <source>
        <dbReference type="SAM" id="MobiDB-lite"/>
    </source>
</evidence>
<dbReference type="Proteomes" id="UP000182284">
    <property type="component" value="Unassembled WGS sequence"/>
</dbReference>
<dbReference type="GO" id="GO:0008146">
    <property type="term" value="F:sulfotransferase activity"/>
    <property type="evidence" value="ECO:0007669"/>
    <property type="project" value="InterPro"/>
</dbReference>
<sequence length="622" mass="69640">MAQLPVIGALWMEGPLSYLEQLCLKSFVDAGHKVVLYHYGPLENVPEGIELGDANDFLPQTNFLQHERTGSPALHSDLFRYKMLEKSDNVIWADTDAYCMRPFETKTGHYFGWESDKHINGGVLGLPKDSDALKALLEFTSDEFSIPSYYGEKYQAELEQKKAEGTPVHASEQPWGVWGPHAVSHFLHQTGEEKYAFPQEVLYPFTFKDRRIMLKRDVDVSPYVTDKTTSVHLYGRRMRMRLIEKEGGAPHPKSFLASLLRKHDIDPAKAPIMTRHKPQVDDGAAKDTAAKDNKAKPSDPAQGLVIGDPAFMARIGLEALKGDKSFGQVAKEFKVDNKLVRACRDRIRDHASDLFVPVDVGGVSASDLMANYIHRRHFLQTANLSAFTPPGSKFLFMKTSKAACSTVMATLIRQMARARGDEGNGVMETLNSVHSPPANLVMSGLKALNEQMIMDALADPDVFKFTVIRDPISRTVSAWADKIDGNEKEKGRLMRYLGRDENSNITLKQFIALLAEDEGARDLDRHWRLQRKETSYDLIDYDYIGLVEEMDAAMEKIVGTCFGTEAAGEIVDTRRTLGHKTKSSELIKTLSAKDLKNLEKAFGPDFEMYEEVKARLSQSAAA</sequence>
<protein>
    <submittedName>
        <fullName evidence="9">Sulfotransferase family protein</fullName>
    </submittedName>
</protein>
<dbReference type="InterPro" id="IPR018011">
    <property type="entry name" value="Carb_sulfotrans_8-10"/>
</dbReference>
<evidence type="ECO:0000256" key="1">
    <source>
        <dbReference type="ARBA" id="ARBA00004323"/>
    </source>
</evidence>
<name>A0A1G7K836_9RHOB</name>
<keyword evidence="5" id="KW-0333">Golgi apparatus</keyword>
<organism evidence="9 10">
    <name type="scientific">Celeribacter baekdonensis</name>
    <dbReference type="NCBI Taxonomy" id="875171"/>
    <lineage>
        <taxon>Bacteria</taxon>
        <taxon>Pseudomonadati</taxon>
        <taxon>Pseudomonadota</taxon>
        <taxon>Alphaproteobacteria</taxon>
        <taxon>Rhodobacterales</taxon>
        <taxon>Roseobacteraceae</taxon>
        <taxon>Celeribacter</taxon>
    </lineage>
</organism>
<reference evidence="9 10" key="1">
    <citation type="submission" date="2016-10" db="EMBL/GenBank/DDBJ databases">
        <authorList>
            <person name="de Groot N.N."/>
        </authorList>
    </citation>
    <scope>NUCLEOTIDE SEQUENCE [LARGE SCALE GENOMIC DNA]</scope>
    <source>
        <strain evidence="9 10">DSM 27375</strain>
    </source>
</reference>
<dbReference type="SUPFAM" id="SSF53448">
    <property type="entry name" value="Nucleotide-diphospho-sugar transferases"/>
    <property type="match status" value="1"/>
</dbReference>
<dbReference type="AlphaFoldDB" id="A0A1G7K836"/>
<evidence type="ECO:0000313" key="10">
    <source>
        <dbReference type="Proteomes" id="UP000182284"/>
    </source>
</evidence>
<feature type="compositionally biased region" description="Basic and acidic residues" evidence="8">
    <location>
        <begin position="278"/>
        <end position="297"/>
    </location>
</feature>
<evidence type="ECO:0000256" key="7">
    <source>
        <dbReference type="ARBA" id="ARBA00023180"/>
    </source>
</evidence>
<dbReference type="GO" id="GO:0016020">
    <property type="term" value="C:membrane"/>
    <property type="evidence" value="ECO:0007669"/>
    <property type="project" value="InterPro"/>
</dbReference>
<keyword evidence="3" id="KW-0812">Transmembrane</keyword>
<evidence type="ECO:0000256" key="6">
    <source>
        <dbReference type="ARBA" id="ARBA00023136"/>
    </source>
</evidence>
<dbReference type="InterPro" id="IPR029044">
    <property type="entry name" value="Nucleotide-diphossugar_trans"/>
</dbReference>
<keyword evidence="2 9" id="KW-0808">Transferase</keyword>